<keyword evidence="4 7" id="KW-1133">Transmembrane helix</keyword>
<dbReference type="Proteomes" id="UP000199181">
    <property type="component" value="Unassembled WGS sequence"/>
</dbReference>
<evidence type="ECO:0000256" key="1">
    <source>
        <dbReference type="ARBA" id="ARBA00004651"/>
    </source>
</evidence>
<name>A0A1I0L1N9_9BACT</name>
<keyword evidence="6" id="KW-0653">Protein transport</keyword>
<evidence type="ECO:0000313" key="10">
    <source>
        <dbReference type="Proteomes" id="UP000199181"/>
    </source>
</evidence>
<evidence type="ECO:0000256" key="6">
    <source>
        <dbReference type="RuleBase" id="RU004057"/>
    </source>
</evidence>
<feature type="domain" description="MotA/TolQ/ExbB proton channel" evidence="8">
    <location>
        <begin position="97"/>
        <end position="218"/>
    </location>
</feature>
<dbReference type="PANTHER" id="PTHR30625">
    <property type="entry name" value="PROTEIN TOLQ"/>
    <property type="match status" value="1"/>
</dbReference>
<reference evidence="10" key="1">
    <citation type="submission" date="2016-10" db="EMBL/GenBank/DDBJ databases">
        <authorList>
            <person name="Varghese N."/>
            <person name="Submissions S."/>
        </authorList>
    </citation>
    <scope>NUCLEOTIDE SEQUENCE [LARGE SCALE GENOMIC DNA]</scope>
    <source>
        <strain evidence="10">DSM 16858</strain>
    </source>
</reference>
<evidence type="ECO:0000256" key="2">
    <source>
        <dbReference type="ARBA" id="ARBA00022475"/>
    </source>
</evidence>
<protein>
    <submittedName>
        <fullName evidence="9">Biopolymer transport protein ExbB/TolQ</fullName>
    </submittedName>
</protein>
<evidence type="ECO:0000256" key="5">
    <source>
        <dbReference type="ARBA" id="ARBA00023136"/>
    </source>
</evidence>
<keyword evidence="3 7" id="KW-0812">Transmembrane</keyword>
<sequence length="244" mass="26196">MIPLMSGLLDGLLLAAAPEGGKLGVVDSVVKFFKDGGPFMFVNLFWFACSLAVAAERFFTLMFRYNLHAPPFMEQISKLVMTGNVDRAVKLCSAAPNAPLAKVIRAGLTRANRGEIEVAKAVEEALVEHTPHVGARIPWLWSLANIATLVGLVGTIFGLIGTFQALGNVPAEQKQQLLSDGISKAMNNTAFALSIAVLCIVFHLILTSYSKGMVESVELNALRLENLLSRRNAGEPGDTDTRAA</sequence>
<keyword evidence="5 7" id="KW-0472">Membrane</keyword>
<dbReference type="GO" id="GO:0005886">
    <property type="term" value="C:plasma membrane"/>
    <property type="evidence" value="ECO:0007669"/>
    <property type="project" value="UniProtKB-SubCell"/>
</dbReference>
<dbReference type="Pfam" id="PF01618">
    <property type="entry name" value="MotA_ExbB"/>
    <property type="match status" value="1"/>
</dbReference>
<dbReference type="AlphaFoldDB" id="A0A1I0L1N9"/>
<evidence type="ECO:0000256" key="4">
    <source>
        <dbReference type="ARBA" id="ARBA00022989"/>
    </source>
</evidence>
<dbReference type="PANTHER" id="PTHR30625:SF17">
    <property type="entry name" value="TOLQ-RELATED"/>
    <property type="match status" value="1"/>
</dbReference>
<feature type="transmembrane region" description="Helical" evidence="7">
    <location>
        <begin position="139"/>
        <end position="165"/>
    </location>
</feature>
<dbReference type="InterPro" id="IPR002898">
    <property type="entry name" value="MotA_ExbB_proton_chnl"/>
</dbReference>
<dbReference type="GO" id="GO:0017038">
    <property type="term" value="P:protein import"/>
    <property type="evidence" value="ECO:0007669"/>
    <property type="project" value="TreeGrafter"/>
</dbReference>
<evidence type="ECO:0000256" key="3">
    <source>
        <dbReference type="ARBA" id="ARBA00022692"/>
    </source>
</evidence>
<accession>A0A1I0L1N9</accession>
<keyword evidence="10" id="KW-1185">Reference proteome</keyword>
<keyword evidence="6" id="KW-0813">Transport</keyword>
<feature type="transmembrane region" description="Helical" evidence="7">
    <location>
        <begin position="44"/>
        <end position="63"/>
    </location>
</feature>
<evidence type="ECO:0000256" key="7">
    <source>
        <dbReference type="SAM" id="Phobius"/>
    </source>
</evidence>
<dbReference type="InterPro" id="IPR050790">
    <property type="entry name" value="ExbB/TolQ_transport"/>
</dbReference>
<evidence type="ECO:0000259" key="8">
    <source>
        <dbReference type="Pfam" id="PF01618"/>
    </source>
</evidence>
<comment type="subcellular location">
    <subcellularLocation>
        <location evidence="1">Cell membrane</location>
        <topology evidence="1">Multi-pass membrane protein</topology>
    </subcellularLocation>
    <subcellularLocation>
        <location evidence="6">Membrane</location>
        <topology evidence="6">Multi-pass membrane protein</topology>
    </subcellularLocation>
</comment>
<gene>
    <name evidence="9" type="ORF">SAMN05443639_11778</name>
</gene>
<feature type="transmembrane region" description="Helical" evidence="7">
    <location>
        <begin position="185"/>
        <end position="206"/>
    </location>
</feature>
<dbReference type="EMBL" id="FOIJ01000017">
    <property type="protein sequence ID" value="SEU33272.1"/>
    <property type="molecule type" value="Genomic_DNA"/>
</dbReference>
<proteinExistence type="inferred from homology"/>
<evidence type="ECO:0000313" key="9">
    <source>
        <dbReference type="EMBL" id="SEU33272.1"/>
    </source>
</evidence>
<keyword evidence="2" id="KW-1003">Cell membrane</keyword>
<dbReference type="RefSeq" id="WP_075010784.1">
    <property type="nucleotide sequence ID" value="NZ_FOIJ01000017.1"/>
</dbReference>
<comment type="similarity">
    <text evidence="6">Belongs to the exbB/tolQ family.</text>
</comment>
<organism evidence="9 10">
    <name type="scientific">Stigmatella erecta</name>
    <dbReference type="NCBI Taxonomy" id="83460"/>
    <lineage>
        <taxon>Bacteria</taxon>
        <taxon>Pseudomonadati</taxon>
        <taxon>Myxococcota</taxon>
        <taxon>Myxococcia</taxon>
        <taxon>Myxococcales</taxon>
        <taxon>Cystobacterineae</taxon>
        <taxon>Archangiaceae</taxon>
        <taxon>Stigmatella</taxon>
    </lineage>
</organism>